<proteinExistence type="predicted"/>
<reference evidence="2 3" key="1">
    <citation type="journal article" date="2020" name="Genomics">
        <title>Complete, high-quality genomes from long-read metagenomic sequencing of two wolf lichen thalli reveals enigmatic genome architecture.</title>
        <authorList>
            <person name="McKenzie S.K."/>
            <person name="Walston R.F."/>
            <person name="Allen J.L."/>
        </authorList>
    </citation>
    <scope>NUCLEOTIDE SEQUENCE [LARGE SCALE GENOMIC DNA]</scope>
    <source>
        <strain evidence="2">WasteWater2</strain>
    </source>
</reference>
<dbReference type="AlphaFoldDB" id="A0A8H6G3P9"/>
<evidence type="ECO:0000313" key="2">
    <source>
        <dbReference type="EMBL" id="KAF6240004.1"/>
    </source>
</evidence>
<comment type="caution">
    <text evidence="2">The sequence shown here is derived from an EMBL/GenBank/DDBJ whole genome shotgun (WGS) entry which is preliminary data.</text>
</comment>
<dbReference type="EMBL" id="JACCJC010000004">
    <property type="protein sequence ID" value="KAF6240004.1"/>
    <property type="molecule type" value="Genomic_DNA"/>
</dbReference>
<dbReference type="GeneID" id="59283286"/>
<protein>
    <submittedName>
        <fullName evidence="2">Uncharacterized protein</fullName>
    </submittedName>
</protein>
<evidence type="ECO:0000313" key="3">
    <source>
        <dbReference type="Proteomes" id="UP000578531"/>
    </source>
</evidence>
<dbReference type="Proteomes" id="UP000578531">
    <property type="component" value="Unassembled WGS sequence"/>
</dbReference>
<keyword evidence="3" id="KW-1185">Reference proteome</keyword>
<name>A0A8H6G3P9_9LECA</name>
<gene>
    <name evidence="2" type="ORF">HO173_001612</name>
</gene>
<organism evidence="2 3">
    <name type="scientific">Letharia columbiana</name>
    <dbReference type="NCBI Taxonomy" id="112416"/>
    <lineage>
        <taxon>Eukaryota</taxon>
        <taxon>Fungi</taxon>
        <taxon>Dikarya</taxon>
        <taxon>Ascomycota</taxon>
        <taxon>Pezizomycotina</taxon>
        <taxon>Lecanoromycetes</taxon>
        <taxon>OSLEUM clade</taxon>
        <taxon>Lecanoromycetidae</taxon>
        <taxon>Lecanorales</taxon>
        <taxon>Lecanorineae</taxon>
        <taxon>Parmeliaceae</taxon>
        <taxon>Letharia</taxon>
    </lineage>
</organism>
<evidence type="ECO:0000256" key="1">
    <source>
        <dbReference type="SAM" id="MobiDB-lite"/>
    </source>
</evidence>
<accession>A0A8H6G3P9</accession>
<dbReference type="OrthoDB" id="10533945at2759"/>
<feature type="region of interest" description="Disordered" evidence="1">
    <location>
        <begin position="131"/>
        <end position="151"/>
    </location>
</feature>
<feature type="compositionally biased region" description="Basic residues" evidence="1">
    <location>
        <begin position="95"/>
        <end position="106"/>
    </location>
</feature>
<sequence>MASSYNGPQNVQTFEHFAQERLDEDVESSTSVSSHAKELPLRTSLVRDSMKKKIFAYMDKGDRSADIELKSGLSHPRVKHYRRMWKDERHDPRLRSKKRLRRKARSRVPSYEPFQLPLRLKSACDEKPELFQVGKSVGDKKASKSTVPPGD</sequence>
<dbReference type="RefSeq" id="XP_037169273.1">
    <property type="nucleotide sequence ID" value="XM_037303551.1"/>
</dbReference>
<feature type="region of interest" description="Disordered" evidence="1">
    <location>
        <begin position="88"/>
        <end position="108"/>
    </location>
</feature>